<dbReference type="AlphaFoldDB" id="A0A0H2KNG2"/>
<sequence length="617" mass="63808">MHPPLAEADLTAWGRRPSRRALSATTTAVLVATWTAYITLSIVLSADSDVLTAEEAADPAYWATGLLAGVAVGALLLVWVCPRVGTWAGAVVTAVAAVGTPLPAAATALGGAAVLALLALSQSRARVRQREASATWGGSVGPVVPDGLPEARAYAARWRGGRTAAAVACLVAAVVCGAWFARDLTAAHAFRDGALEAAGTVVEEDGLDAVVEVDGLRYDVPLELASVEVGDVVGVRYDGSGRAELVDDVADPSLLLLPAGAGALTGTALLAHEAARRRRVRRLLLHGGPATTAYATWHEHGALILPSVHAAPIAVARDLLLLSEPPEEAWHDDDHLDRDVNELSDDELVARARAEEGTGDQSGDEPSWEGSPPTWHGTRLLVVGLRADGWPVAVRGPDDRWYVTDTEVSAPPRARRHAPLPESSLGTDDGDDLAADALPPQDARPGRWASLARSTGVVGPWAALPVVLAFALWAAPEASWFAALAGSVGVGGALQAWSSAAHPALSTTAVALVVRGPLRDTCVPWSRVTSVSVRQGALVVRLAPSMLDAEEALVISECPLGGYLRGVVDPLVARDTLLAARAVSTSTGTESRRRPSRDAVVAVLGGLALVAGVVLGA</sequence>
<feature type="transmembrane region" description="Helical" evidence="2">
    <location>
        <begin position="60"/>
        <end position="81"/>
    </location>
</feature>
<keyword evidence="2" id="KW-1133">Transmembrane helix</keyword>
<evidence type="ECO:0000256" key="2">
    <source>
        <dbReference type="SAM" id="Phobius"/>
    </source>
</evidence>
<feature type="transmembrane region" description="Helical" evidence="2">
    <location>
        <begin position="163"/>
        <end position="181"/>
    </location>
</feature>
<keyword evidence="4" id="KW-1185">Reference proteome</keyword>
<feature type="region of interest" description="Disordered" evidence="1">
    <location>
        <begin position="406"/>
        <end position="442"/>
    </location>
</feature>
<feature type="transmembrane region" description="Helical" evidence="2">
    <location>
        <begin position="87"/>
        <end position="120"/>
    </location>
</feature>
<dbReference type="Proteomes" id="UP000035265">
    <property type="component" value="Unassembled WGS sequence"/>
</dbReference>
<dbReference type="EMBL" id="JNBQ01000035">
    <property type="protein sequence ID" value="KLN33424.1"/>
    <property type="molecule type" value="Genomic_DNA"/>
</dbReference>
<protein>
    <submittedName>
        <fullName evidence="3">Uncharacterized protein</fullName>
    </submittedName>
</protein>
<dbReference type="STRING" id="264251.FB00_17715"/>
<organism evidence="3 4">
    <name type="scientific">Cellulosimicrobium funkei</name>
    <dbReference type="NCBI Taxonomy" id="264251"/>
    <lineage>
        <taxon>Bacteria</taxon>
        <taxon>Bacillati</taxon>
        <taxon>Actinomycetota</taxon>
        <taxon>Actinomycetes</taxon>
        <taxon>Micrococcales</taxon>
        <taxon>Promicromonosporaceae</taxon>
        <taxon>Cellulosimicrobium</taxon>
    </lineage>
</organism>
<dbReference type="RefSeq" id="WP_047234162.1">
    <property type="nucleotide sequence ID" value="NZ_JNBQ01000035.1"/>
</dbReference>
<reference evidence="3 4" key="1">
    <citation type="submission" date="2014-05" db="EMBL/GenBank/DDBJ databases">
        <title>Cellulosimicrobium funkei U11 genome.</title>
        <authorList>
            <person name="Hu C."/>
            <person name="Gong Y."/>
            <person name="Wan W."/>
            <person name="Jiang M."/>
        </authorList>
    </citation>
    <scope>NUCLEOTIDE SEQUENCE [LARGE SCALE GENOMIC DNA]</scope>
    <source>
        <strain evidence="3 4">U11</strain>
    </source>
</reference>
<evidence type="ECO:0000313" key="4">
    <source>
        <dbReference type="Proteomes" id="UP000035265"/>
    </source>
</evidence>
<feature type="transmembrane region" description="Helical" evidence="2">
    <location>
        <begin position="599"/>
        <end position="616"/>
    </location>
</feature>
<evidence type="ECO:0000256" key="1">
    <source>
        <dbReference type="SAM" id="MobiDB-lite"/>
    </source>
</evidence>
<feature type="region of interest" description="Disordered" evidence="1">
    <location>
        <begin position="354"/>
        <end position="374"/>
    </location>
</feature>
<keyword evidence="2" id="KW-0812">Transmembrane</keyword>
<comment type="caution">
    <text evidence="3">The sequence shown here is derived from an EMBL/GenBank/DDBJ whole genome shotgun (WGS) entry which is preliminary data.</text>
</comment>
<gene>
    <name evidence="3" type="ORF">FB00_17715</name>
</gene>
<keyword evidence="2" id="KW-0472">Membrane</keyword>
<evidence type="ECO:0000313" key="3">
    <source>
        <dbReference type="EMBL" id="KLN33424.1"/>
    </source>
</evidence>
<accession>A0A0H2KNG2</accession>
<dbReference type="PATRIC" id="fig|264251.5.peg.3591"/>
<name>A0A0H2KNG2_9MICO</name>
<feature type="transmembrane region" description="Helical" evidence="2">
    <location>
        <begin position="20"/>
        <end position="40"/>
    </location>
</feature>
<proteinExistence type="predicted"/>